<dbReference type="Pfam" id="PF22980">
    <property type="entry name" value="Myb_DNA-bind_8"/>
    <property type="match status" value="1"/>
</dbReference>
<organism evidence="3 4">
    <name type="scientific">Sporothrix epigloea</name>
    <dbReference type="NCBI Taxonomy" id="1892477"/>
    <lineage>
        <taxon>Eukaryota</taxon>
        <taxon>Fungi</taxon>
        <taxon>Dikarya</taxon>
        <taxon>Ascomycota</taxon>
        <taxon>Pezizomycotina</taxon>
        <taxon>Sordariomycetes</taxon>
        <taxon>Sordariomycetidae</taxon>
        <taxon>Ophiostomatales</taxon>
        <taxon>Ophiostomataceae</taxon>
        <taxon>Sporothrix</taxon>
    </lineage>
</organism>
<proteinExistence type="predicted"/>
<reference evidence="3 4" key="1">
    <citation type="submission" date="2024-01" db="EMBL/GenBank/DDBJ databases">
        <authorList>
            <person name="Allen C."/>
            <person name="Tagirdzhanova G."/>
        </authorList>
    </citation>
    <scope>NUCLEOTIDE SEQUENCE [LARGE SCALE GENOMIC DNA]</scope>
    <source>
        <strain evidence="3 4">CBS 119000</strain>
    </source>
</reference>
<evidence type="ECO:0000259" key="2">
    <source>
        <dbReference type="Pfam" id="PF22980"/>
    </source>
</evidence>
<feature type="region of interest" description="Disordered" evidence="1">
    <location>
        <begin position="73"/>
        <end position="125"/>
    </location>
</feature>
<accession>A0ABP0D9S4</accession>
<feature type="compositionally biased region" description="Basic and acidic residues" evidence="1">
    <location>
        <begin position="307"/>
        <end position="316"/>
    </location>
</feature>
<feature type="domain" description="Myb-like DNA-binding" evidence="2">
    <location>
        <begin position="26"/>
        <end position="73"/>
    </location>
</feature>
<dbReference type="InterPro" id="IPR054505">
    <property type="entry name" value="Myb_DNA-bind_8"/>
</dbReference>
<protein>
    <recommendedName>
        <fullName evidence="2">Myb-like DNA-binding domain-containing protein</fullName>
    </recommendedName>
</protein>
<name>A0ABP0D9S4_9PEZI</name>
<evidence type="ECO:0000313" key="4">
    <source>
        <dbReference type="Proteomes" id="UP001642502"/>
    </source>
</evidence>
<dbReference type="EMBL" id="CAWUON010000009">
    <property type="protein sequence ID" value="CAK7264975.1"/>
    <property type="molecule type" value="Genomic_DNA"/>
</dbReference>
<feature type="compositionally biased region" description="Acidic residues" evidence="1">
    <location>
        <begin position="112"/>
        <end position="121"/>
    </location>
</feature>
<evidence type="ECO:0000313" key="3">
    <source>
        <dbReference type="EMBL" id="CAK7264975.1"/>
    </source>
</evidence>
<gene>
    <name evidence="3" type="ORF">SEPCBS119000_001269</name>
</gene>
<evidence type="ECO:0000256" key="1">
    <source>
        <dbReference type="SAM" id="MobiDB-lite"/>
    </source>
</evidence>
<feature type="compositionally biased region" description="Basic and acidic residues" evidence="1">
    <location>
        <begin position="97"/>
        <end position="111"/>
    </location>
</feature>
<feature type="region of interest" description="Disordered" evidence="1">
    <location>
        <begin position="278"/>
        <end position="328"/>
    </location>
</feature>
<feature type="compositionally biased region" description="Polar residues" evidence="1">
    <location>
        <begin position="279"/>
        <end position="289"/>
    </location>
</feature>
<dbReference type="Proteomes" id="UP001642502">
    <property type="component" value="Unassembled WGS sequence"/>
</dbReference>
<keyword evidence="4" id="KW-1185">Reference proteome</keyword>
<comment type="caution">
    <text evidence="3">The sequence shown here is derived from an EMBL/GenBank/DDBJ whole genome shotgun (WGS) entry which is preliminary data.</text>
</comment>
<feature type="compositionally biased region" description="Low complexity" evidence="1">
    <location>
        <begin position="290"/>
        <end position="301"/>
    </location>
</feature>
<sequence length="450" mass="47863">MPASNSGSNTGGTGSTPAINPDKAIARLLFAMLKQKSLKDIDWNLVACDPVLLEEISNGHAARMRYSRFRASVENSTRTGHTRPGQAQKAKAKTAKSRPDAKHAGKRLRDEGVEETGDEADVMTTIKTEEDAASESAETYAYGPSLDLDLNFNVSQPDTPIETGNAANDKALEDLTSTSFSSSLPSPPTESNATMQDALSLLQRKKKMRKMYAFSPTIRPQTLHQIPLPRGAASQTAVNAARLHSLPTLSTTMPAPASPSLATTPVSMSGALMMRHHSASSLASELNPHQQQQSTLRQTRLITPTSDVDRQSDHAGHSHQRTQLPFGSAAGLDAPFDFDYTGNIQGHGSNNACSIHAGRTAAAASPWVATPYSSPGMAAFEMSPYAATLDAMGSGAGSLDPDPPLPSLFQTQLDSNQDDALQSTFMAHAFTKHGSWDAMLGQGIISPNLI</sequence>